<sequence length="374" mass="40324">MATASSSSCCWLHRPCCSQFLRASSSIIIHTKAGKQEAGARLSVRCSSSSSERVGFLGRLGRVIKEKAKSDVERLFSGFSKTRENLAVVDELLTYWNLSDSEQILDELEEALLVSDFGPRTALKIVDSVRKEVLAGKLTSGIDIKASLKKNIVTLLTQKVSSSELQLGTRRPAVIMIVGVNGGGKTTTLGKLAHRLRKEDIKVIMAAGDTFRAAATEQLDVWAKRTGSEIVVAGKDNARPASVISQAVRRALDKDFDVVLADTSGRLHTNYNLMEELRACKRAVTKIIASAPNEVLMVLDGTTGLNMLPQAREFNEVVGVSGFVLTKLDGTARGGCVVSVVDELSIPVKFVGIGEGLDDLQPFDAESFVNALFP</sequence>
<dbReference type="EMBL" id="CM055105">
    <property type="protein sequence ID" value="KAJ7531945.1"/>
    <property type="molecule type" value="Genomic_DNA"/>
</dbReference>
<proteinExistence type="predicted"/>
<comment type="caution">
    <text evidence="1">The sequence shown here is derived from an EMBL/GenBank/DDBJ whole genome shotgun (WGS) entry which is preliminary data.</text>
</comment>
<accession>A0ACC2BQD2</accession>
<name>A0ACC2BQD2_DIPCM</name>
<gene>
    <name evidence="1" type="ORF">O6H91_14G065900</name>
</gene>
<dbReference type="Proteomes" id="UP001162992">
    <property type="component" value="Chromosome 14"/>
</dbReference>
<protein>
    <submittedName>
        <fullName evidence="1">Uncharacterized protein</fullName>
    </submittedName>
</protein>
<evidence type="ECO:0000313" key="2">
    <source>
        <dbReference type="Proteomes" id="UP001162992"/>
    </source>
</evidence>
<reference evidence="2" key="1">
    <citation type="journal article" date="2024" name="Proc. Natl. Acad. Sci. U.S.A.">
        <title>Extraordinary preservation of gene collinearity over three hundred million years revealed in homosporous lycophytes.</title>
        <authorList>
            <person name="Li C."/>
            <person name="Wickell D."/>
            <person name="Kuo L.Y."/>
            <person name="Chen X."/>
            <person name="Nie B."/>
            <person name="Liao X."/>
            <person name="Peng D."/>
            <person name="Ji J."/>
            <person name="Jenkins J."/>
            <person name="Williams M."/>
            <person name="Shu S."/>
            <person name="Plott C."/>
            <person name="Barry K."/>
            <person name="Rajasekar S."/>
            <person name="Grimwood J."/>
            <person name="Han X."/>
            <person name="Sun S."/>
            <person name="Hou Z."/>
            <person name="He W."/>
            <person name="Dai G."/>
            <person name="Sun C."/>
            <person name="Schmutz J."/>
            <person name="Leebens-Mack J.H."/>
            <person name="Li F.W."/>
            <person name="Wang L."/>
        </authorList>
    </citation>
    <scope>NUCLEOTIDE SEQUENCE [LARGE SCALE GENOMIC DNA]</scope>
    <source>
        <strain evidence="2">cv. PW_Plant_1</strain>
    </source>
</reference>
<keyword evidence="2" id="KW-1185">Reference proteome</keyword>
<evidence type="ECO:0000313" key="1">
    <source>
        <dbReference type="EMBL" id="KAJ7531945.1"/>
    </source>
</evidence>
<organism evidence="1 2">
    <name type="scientific">Diphasiastrum complanatum</name>
    <name type="common">Issler's clubmoss</name>
    <name type="synonym">Lycopodium complanatum</name>
    <dbReference type="NCBI Taxonomy" id="34168"/>
    <lineage>
        <taxon>Eukaryota</taxon>
        <taxon>Viridiplantae</taxon>
        <taxon>Streptophyta</taxon>
        <taxon>Embryophyta</taxon>
        <taxon>Tracheophyta</taxon>
        <taxon>Lycopodiopsida</taxon>
        <taxon>Lycopodiales</taxon>
        <taxon>Lycopodiaceae</taxon>
        <taxon>Lycopodioideae</taxon>
        <taxon>Diphasiastrum</taxon>
    </lineage>
</organism>